<dbReference type="EMBL" id="SNRY01004801">
    <property type="protein sequence ID" value="KAA6316658.1"/>
    <property type="molecule type" value="Genomic_DNA"/>
</dbReference>
<evidence type="ECO:0000313" key="1">
    <source>
        <dbReference type="EMBL" id="KAA6316658.1"/>
    </source>
</evidence>
<dbReference type="AlphaFoldDB" id="A0A5J4Q6K8"/>
<proteinExistence type="predicted"/>
<protein>
    <recommendedName>
        <fullName evidence="2">AbiEi antitoxin C-terminal domain-containing protein</fullName>
    </recommendedName>
</protein>
<evidence type="ECO:0008006" key="2">
    <source>
        <dbReference type="Google" id="ProtNLM"/>
    </source>
</evidence>
<reference evidence="1" key="1">
    <citation type="submission" date="2019-03" db="EMBL/GenBank/DDBJ databases">
        <title>Single cell metagenomics reveals metabolic interactions within the superorganism composed of flagellate Streblomastix strix and complex community of Bacteroidetes bacteria on its surface.</title>
        <authorList>
            <person name="Treitli S.C."/>
            <person name="Kolisko M."/>
            <person name="Husnik F."/>
            <person name="Keeling P."/>
            <person name="Hampl V."/>
        </authorList>
    </citation>
    <scope>NUCLEOTIDE SEQUENCE</scope>
    <source>
        <strain evidence="1">STM</strain>
    </source>
</reference>
<gene>
    <name evidence="1" type="ORF">EZS27_033061</name>
</gene>
<organism evidence="1">
    <name type="scientific">termite gut metagenome</name>
    <dbReference type="NCBI Taxonomy" id="433724"/>
    <lineage>
        <taxon>unclassified sequences</taxon>
        <taxon>metagenomes</taxon>
        <taxon>organismal metagenomes</taxon>
    </lineage>
</organism>
<comment type="caution">
    <text evidence="1">The sequence shown here is derived from an EMBL/GenBank/DDBJ whole genome shotgun (WGS) entry which is preliminary data.</text>
</comment>
<name>A0A5J4Q6K8_9ZZZZ</name>
<accession>A0A5J4Q6K8</accession>
<sequence>MKKYLEKFHQLKIFHKKDVLSLPQDDNAVKELLRRYKKMELISQIRRDMYTVTDLADKASLATKYEIASRITPSAYLAYHAALEYHGLANQVFHEIYVSSDERFNNFEYEGISYTYCDSRISVGVVNPPMDSMVKVTDLERTVVDCIDCIGRSGGLEELTVSFSLITFLKEEQLLSYLKAYKKQVLYQKVGFILSYFQNEMKLSDKFFIECRAKIGNSIRYLTDTNESNTYFREWKLYAPENILSFLEQGGNENV</sequence>